<evidence type="ECO:0000259" key="2">
    <source>
        <dbReference type="Pfam" id="PF05970"/>
    </source>
</evidence>
<keyword evidence="1" id="KW-0347">Helicase</keyword>
<dbReference type="GO" id="GO:0006281">
    <property type="term" value="P:DNA repair"/>
    <property type="evidence" value="ECO:0007669"/>
    <property type="project" value="UniProtKB-KW"/>
</dbReference>
<dbReference type="EC" id="5.6.2.3" evidence="1"/>
<dbReference type="SUPFAM" id="SSF52540">
    <property type="entry name" value="P-loop containing nucleoside triphosphate hydrolases"/>
    <property type="match status" value="2"/>
</dbReference>
<protein>
    <recommendedName>
        <fullName evidence="1">ATP-dependent DNA helicase</fullName>
        <ecNumber evidence="1">5.6.2.3</ecNumber>
    </recommendedName>
</protein>
<keyword evidence="1" id="KW-0067">ATP-binding</keyword>
<evidence type="ECO:0000313" key="5">
    <source>
        <dbReference type="Proteomes" id="UP001162162"/>
    </source>
</evidence>
<accession>A0AAV8X769</accession>
<dbReference type="Proteomes" id="UP001162162">
    <property type="component" value="Unassembled WGS sequence"/>
</dbReference>
<dbReference type="Pfam" id="PF21530">
    <property type="entry name" value="Pif1_2B_dom"/>
    <property type="match status" value="1"/>
</dbReference>
<evidence type="ECO:0000256" key="1">
    <source>
        <dbReference type="RuleBase" id="RU363044"/>
    </source>
</evidence>
<dbReference type="InterPro" id="IPR027417">
    <property type="entry name" value="P-loop_NTPase"/>
</dbReference>
<keyword evidence="5" id="KW-1185">Reference proteome</keyword>
<dbReference type="EMBL" id="JAPWTK010001040">
    <property type="protein sequence ID" value="KAJ8934445.1"/>
    <property type="molecule type" value="Genomic_DNA"/>
</dbReference>
<dbReference type="GO" id="GO:0005524">
    <property type="term" value="F:ATP binding"/>
    <property type="evidence" value="ECO:0007669"/>
    <property type="project" value="UniProtKB-KW"/>
</dbReference>
<dbReference type="GO" id="GO:0000723">
    <property type="term" value="P:telomere maintenance"/>
    <property type="evidence" value="ECO:0007669"/>
    <property type="project" value="InterPro"/>
</dbReference>
<dbReference type="Pfam" id="PF05970">
    <property type="entry name" value="PIF1"/>
    <property type="match status" value="1"/>
</dbReference>
<feature type="non-terminal residue" evidence="4">
    <location>
        <position position="255"/>
    </location>
</feature>
<dbReference type="Gene3D" id="3.40.50.300">
    <property type="entry name" value="P-loop containing nucleotide triphosphate hydrolases"/>
    <property type="match status" value="1"/>
</dbReference>
<gene>
    <name evidence="4" type="ORF">NQ318_003681</name>
</gene>
<comment type="caution">
    <text evidence="4">The sequence shown here is derived from an EMBL/GenBank/DDBJ whole genome shotgun (WGS) entry which is preliminary data.</text>
</comment>
<comment type="cofactor">
    <cofactor evidence="1">
        <name>Mg(2+)</name>
        <dbReference type="ChEBI" id="CHEBI:18420"/>
    </cofactor>
</comment>
<dbReference type="GO" id="GO:0006310">
    <property type="term" value="P:DNA recombination"/>
    <property type="evidence" value="ECO:0007669"/>
    <property type="project" value="UniProtKB-KW"/>
</dbReference>
<dbReference type="AlphaFoldDB" id="A0AAV8X769"/>
<dbReference type="GO" id="GO:0043139">
    <property type="term" value="F:5'-3' DNA helicase activity"/>
    <property type="evidence" value="ECO:0007669"/>
    <property type="project" value="UniProtKB-EC"/>
</dbReference>
<reference evidence="4" key="1">
    <citation type="journal article" date="2023" name="Insect Mol. Biol.">
        <title>Genome sequencing provides insights into the evolution of gene families encoding plant cell wall-degrading enzymes in longhorned beetles.</title>
        <authorList>
            <person name="Shin N.R."/>
            <person name="Okamura Y."/>
            <person name="Kirsch R."/>
            <person name="Pauchet Y."/>
        </authorList>
    </citation>
    <scope>NUCLEOTIDE SEQUENCE</scope>
    <source>
        <strain evidence="4">AMC_N1</strain>
    </source>
</reference>
<proteinExistence type="inferred from homology"/>
<keyword evidence="1" id="KW-0233">DNA recombination</keyword>
<keyword evidence="1" id="KW-0234">DNA repair</keyword>
<feature type="non-terminal residue" evidence="4">
    <location>
        <position position="1"/>
    </location>
</feature>
<comment type="catalytic activity">
    <reaction evidence="1">
        <text>ATP + H2O = ADP + phosphate + H(+)</text>
        <dbReference type="Rhea" id="RHEA:13065"/>
        <dbReference type="ChEBI" id="CHEBI:15377"/>
        <dbReference type="ChEBI" id="CHEBI:15378"/>
        <dbReference type="ChEBI" id="CHEBI:30616"/>
        <dbReference type="ChEBI" id="CHEBI:43474"/>
        <dbReference type="ChEBI" id="CHEBI:456216"/>
        <dbReference type="EC" id="5.6.2.3"/>
    </reaction>
</comment>
<organism evidence="4 5">
    <name type="scientific">Aromia moschata</name>
    <dbReference type="NCBI Taxonomy" id="1265417"/>
    <lineage>
        <taxon>Eukaryota</taxon>
        <taxon>Metazoa</taxon>
        <taxon>Ecdysozoa</taxon>
        <taxon>Arthropoda</taxon>
        <taxon>Hexapoda</taxon>
        <taxon>Insecta</taxon>
        <taxon>Pterygota</taxon>
        <taxon>Neoptera</taxon>
        <taxon>Endopterygota</taxon>
        <taxon>Coleoptera</taxon>
        <taxon>Polyphaga</taxon>
        <taxon>Cucujiformia</taxon>
        <taxon>Chrysomeloidea</taxon>
        <taxon>Cerambycidae</taxon>
        <taxon>Cerambycinae</taxon>
        <taxon>Callichromatini</taxon>
        <taxon>Aromia</taxon>
    </lineage>
</organism>
<evidence type="ECO:0000313" key="4">
    <source>
        <dbReference type="EMBL" id="KAJ8934445.1"/>
    </source>
</evidence>
<evidence type="ECO:0000259" key="3">
    <source>
        <dbReference type="Pfam" id="PF21530"/>
    </source>
</evidence>
<dbReference type="InterPro" id="IPR049163">
    <property type="entry name" value="Pif1-like_2B_dom"/>
</dbReference>
<name>A0AAV8X769_9CUCU</name>
<feature type="domain" description="DNA helicase Pif1-like DEAD-box helicase" evidence="2">
    <location>
        <begin position="7"/>
        <end position="130"/>
    </location>
</feature>
<dbReference type="PANTHER" id="PTHR10492">
    <property type="match status" value="1"/>
</dbReference>
<keyword evidence="1" id="KW-0378">Hydrolase</keyword>
<feature type="domain" description="DNA helicase Pif1-like 2B" evidence="3">
    <location>
        <begin position="193"/>
        <end position="234"/>
    </location>
</feature>
<dbReference type="InterPro" id="IPR010285">
    <property type="entry name" value="DNA_helicase_pif1-like_DEAD"/>
</dbReference>
<dbReference type="GO" id="GO:0016787">
    <property type="term" value="F:hydrolase activity"/>
    <property type="evidence" value="ECO:0007669"/>
    <property type="project" value="UniProtKB-KW"/>
</dbReference>
<keyword evidence="1" id="KW-0547">Nucleotide-binding</keyword>
<keyword evidence="1" id="KW-0227">DNA damage</keyword>
<sequence length="255" mass="28930">IQAASYLEINETSTAGITPRSSDGRLIRSAKLIVIDEISMVTKSVLKMGEAALRDVCDDNRPFEHKVVVCAGDFRQTLPVIVGANRDTIVDECVKTSLNHFHFVRHNLLHNVRAEQDQQDFFRWLLELENRTLPPFRQTPYGNLIQIPEQCIETWTLSSSPIKLFCLRSTLHATKSTTRQSRDYLAFRKHIYSLTPSGFPPHRLILKVGAVAVLPRNLNLRQSLCNGTRLLIHVLGSRYIDAERIDSSGRLTGER</sequence>
<comment type="similarity">
    <text evidence="1">Belongs to the helicase family.</text>
</comment>